<evidence type="ECO:0000313" key="1">
    <source>
        <dbReference type="EMBL" id="QDU35073.1"/>
    </source>
</evidence>
<gene>
    <name evidence="1" type="ORF">KS4_31510</name>
</gene>
<reference evidence="1 2" key="1">
    <citation type="submission" date="2019-02" db="EMBL/GenBank/DDBJ databases">
        <title>Deep-cultivation of Planctomycetes and their phenomic and genomic characterization uncovers novel biology.</title>
        <authorList>
            <person name="Wiegand S."/>
            <person name="Jogler M."/>
            <person name="Boedeker C."/>
            <person name="Pinto D."/>
            <person name="Vollmers J."/>
            <person name="Rivas-Marin E."/>
            <person name="Kohn T."/>
            <person name="Peeters S.H."/>
            <person name="Heuer A."/>
            <person name="Rast P."/>
            <person name="Oberbeckmann S."/>
            <person name="Bunk B."/>
            <person name="Jeske O."/>
            <person name="Meyerdierks A."/>
            <person name="Storesund J.E."/>
            <person name="Kallscheuer N."/>
            <person name="Luecker S."/>
            <person name="Lage O.M."/>
            <person name="Pohl T."/>
            <person name="Merkel B.J."/>
            <person name="Hornburger P."/>
            <person name="Mueller R.-W."/>
            <person name="Bruemmer F."/>
            <person name="Labrenz M."/>
            <person name="Spormann A.M."/>
            <person name="Op den Camp H."/>
            <person name="Overmann J."/>
            <person name="Amann R."/>
            <person name="Jetten M.S.M."/>
            <person name="Mascher T."/>
            <person name="Medema M.H."/>
            <person name="Devos D.P."/>
            <person name="Kaster A.-K."/>
            <person name="Ovreas L."/>
            <person name="Rohde M."/>
            <person name="Galperin M.Y."/>
            <person name="Jogler C."/>
        </authorList>
    </citation>
    <scope>NUCLEOTIDE SEQUENCE [LARGE SCALE GENOMIC DNA]</scope>
    <source>
        <strain evidence="1 2">KS4</strain>
    </source>
</reference>
<dbReference type="Proteomes" id="UP000317369">
    <property type="component" value="Chromosome"/>
</dbReference>
<accession>A0A517YXW7</accession>
<dbReference type="KEGG" id="pcor:KS4_31510"/>
<dbReference type="AlphaFoldDB" id="A0A517YXW7"/>
<name>A0A517YXW7_9BACT</name>
<protein>
    <submittedName>
        <fullName evidence="1">Uncharacterized protein</fullName>
    </submittedName>
</protein>
<keyword evidence="2" id="KW-1185">Reference proteome</keyword>
<proteinExistence type="predicted"/>
<evidence type="ECO:0000313" key="2">
    <source>
        <dbReference type="Proteomes" id="UP000317369"/>
    </source>
</evidence>
<dbReference type="EMBL" id="CP036425">
    <property type="protein sequence ID" value="QDU35073.1"/>
    <property type="molecule type" value="Genomic_DNA"/>
</dbReference>
<organism evidence="1 2">
    <name type="scientific">Poriferisphaera corsica</name>
    <dbReference type="NCBI Taxonomy" id="2528020"/>
    <lineage>
        <taxon>Bacteria</taxon>
        <taxon>Pseudomonadati</taxon>
        <taxon>Planctomycetota</taxon>
        <taxon>Phycisphaerae</taxon>
        <taxon>Phycisphaerales</taxon>
        <taxon>Phycisphaeraceae</taxon>
        <taxon>Poriferisphaera</taxon>
    </lineage>
</organism>
<sequence>MAAGKTWPGKEGGSFSLLLGEKIALDQVINNRFNLKLTYLPYLSKKLT</sequence>